<feature type="domain" description="HTH marR-type" evidence="1">
    <location>
        <begin position="27"/>
        <end position="160"/>
    </location>
</feature>
<dbReference type="EMBL" id="QGTL01000003">
    <property type="protein sequence ID" value="PWV77850.1"/>
    <property type="molecule type" value="Genomic_DNA"/>
</dbReference>
<dbReference type="InterPro" id="IPR036388">
    <property type="entry name" value="WH-like_DNA-bd_sf"/>
</dbReference>
<reference evidence="2 3" key="1">
    <citation type="submission" date="2018-05" db="EMBL/GenBank/DDBJ databases">
        <title>Genomic Encyclopedia of Type Strains, Phase IV (KMG-IV): sequencing the most valuable type-strain genomes for metagenomic binning, comparative biology and taxonomic classification.</title>
        <authorList>
            <person name="Goeker M."/>
        </authorList>
    </citation>
    <scope>NUCLEOTIDE SEQUENCE [LARGE SCALE GENOMIC DNA]</scope>
    <source>
        <strain evidence="2 3">DSM 44717</strain>
    </source>
</reference>
<evidence type="ECO:0000259" key="1">
    <source>
        <dbReference type="PROSITE" id="PS50995"/>
    </source>
</evidence>
<dbReference type="InterPro" id="IPR000835">
    <property type="entry name" value="HTH_MarR-typ"/>
</dbReference>
<proteinExistence type="predicted"/>
<dbReference type="PROSITE" id="PS50995">
    <property type="entry name" value="HTH_MARR_2"/>
    <property type="match status" value="1"/>
</dbReference>
<sequence>MGDTSPDFVDGVRAEWARAYPEVDTFTVEVIGRINRISALALHQLDRALAPRGITRGEFEVLCALARADRPLRASEVTERTMTSGASTTKNADRLTKIGLIERLPFERDGRVVLLRLTAAGRELVDTELPNRAERDHRLLDGLDEQERRTLADLLRRVSHNTDGASQHGSGA</sequence>
<gene>
    <name evidence="2" type="ORF">DFR69_103450</name>
</gene>
<evidence type="ECO:0000313" key="2">
    <source>
        <dbReference type="EMBL" id="PWV77850.1"/>
    </source>
</evidence>
<dbReference type="Pfam" id="PF12802">
    <property type="entry name" value="MarR_2"/>
    <property type="match status" value="1"/>
</dbReference>
<dbReference type="SMART" id="SM00347">
    <property type="entry name" value="HTH_MARR"/>
    <property type="match status" value="1"/>
</dbReference>
<organism evidence="2 3">
    <name type="scientific">Nocardia neocaledoniensis</name>
    <dbReference type="NCBI Taxonomy" id="236511"/>
    <lineage>
        <taxon>Bacteria</taxon>
        <taxon>Bacillati</taxon>
        <taxon>Actinomycetota</taxon>
        <taxon>Actinomycetes</taxon>
        <taxon>Mycobacteriales</taxon>
        <taxon>Nocardiaceae</taxon>
        <taxon>Nocardia</taxon>
    </lineage>
</organism>
<dbReference type="PANTHER" id="PTHR33164">
    <property type="entry name" value="TRANSCRIPTIONAL REGULATOR, MARR FAMILY"/>
    <property type="match status" value="1"/>
</dbReference>
<dbReference type="SUPFAM" id="SSF46785">
    <property type="entry name" value="Winged helix' DNA-binding domain"/>
    <property type="match status" value="1"/>
</dbReference>
<evidence type="ECO:0000313" key="3">
    <source>
        <dbReference type="Proteomes" id="UP000246410"/>
    </source>
</evidence>
<dbReference type="Proteomes" id="UP000246410">
    <property type="component" value="Unassembled WGS sequence"/>
</dbReference>
<comment type="caution">
    <text evidence="2">The sequence shown here is derived from an EMBL/GenBank/DDBJ whole genome shotgun (WGS) entry which is preliminary data.</text>
</comment>
<protein>
    <submittedName>
        <fullName evidence="2">MarR family transcriptional regulator</fullName>
    </submittedName>
</protein>
<dbReference type="InterPro" id="IPR039422">
    <property type="entry name" value="MarR/SlyA-like"/>
</dbReference>
<dbReference type="PANTHER" id="PTHR33164:SF104">
    <property type="entry name" value="TRANSCRIPTIONAL REGULATORY PROTEIN"/>
    <property type="match status" value="1"/>
</dbReference>
<dbReference type="RefSeq" id="WP_110037269.1">
    <property type="nucleotide sequence ID" value="NZ_QGTL01000003.1"/>
</dbReference>
<dbReference type="InterPro" id="IPR036390">
    <property type="entry name" value="WH_DNA-bd_sf"/>
</dbReference>
<keyword evidence="3" id="KW-1185">Reference proteome</keyword>
<name>A0A317NRC5_9NOCA</name>
<dbReference type="Gene3D" id="1.10.10.10">
    <property type="entry name" value="Winged helix-like DNA-binding domain superfamily/Winged helix DNA-binding domain"/>
    <property type="match status" value="1"/>
</dbReference>
<dbReference type="GO" id="GO:0006950">
    <property type="term" value="P:response to stress"/>
    <property type="evidence" value="ECO:0007669"/>
    <property type="project" value="TreeGrafter"/>
</dbReference>
<dbReference type="AlphaFoldDB" id="A0A317NRC5"/>
<accession>A0A317NRC5</accession>
<dbReference type="GO" id="GO:0003700">
    <property type="term" value="F:DNA-binding transcription factor activity"/>
    <property type="evidence" value="ECO:0007669"/>
    <property type="project" value="InterPro"/>
</dbReference>
<dbReference type="PRINTS" id="PR00598">
    <property type="entry name" value="HTHMARR"/>
</dbReference>